<protein>
    <submittedName>
        <fullName evidence="2">Uncharacterized protein</fullName>
    </submittedName>
</protein>
<sequence>HEGPSLERDSSYENIEGALSPAMSDTSNFTSVSQRGVNPNWRPPPGYGPGSSTGLPQQRRNEQNDMILGQNPDFMLPGMRGAVRGGRGRGMPRPNPTGLTPPGRYPSAM</sequence>
<keyword evidence="3" id="KW-1185">Reference proteome</keyword>
<accession>A0A9P8F1R9</accession>
<feature type="compositionally biased region" description="Basic and acidic residues" evidence="1">
    <location>
        <begin position="1"/>
        <end position="11"/>
    </location>
</feature>
<organism evidence="2 3">
    <name type="scientific">Aureobasidium melanogenum</name>
    <name type="common">Aureobasidium pullulans var. melanogenum</name>
    <dbReference type="NCBI Taxonomy" id="46634"/>
    <lineage>
        <taxon>Eukaryota</taxon>
        <taxon>Fungi</taxon>
        <taxon>Dikarya</taxon>
        <taxon>Ascomycota</taxon>
        <taxon>Pezizomycotina</taxon>
        <taxon>Dothideomycetes</taxon>
        <taxon>Dothideomycetidae</taxon>
        <taxon>Dothideales</taxon>
        <taxon>Saccotheciaceae</taxon>
        <taxon>Aureobasidium</taxon>
    </lineage>
</organism>
<feature type="region of interest" description="Disordered" evidence="1">
    <location>
        <begin position="1"/>
        <end position="109"/>
    </location>
</feature>
<dbReference type="Proteomes" id="UP000729357">
    <property type="component" value="Unassembled WGS sequence"/>
</dbReference>
<dbReference type="EMBL" id="JAHFXS010007873">
    <property type="protein sequence ID" value="KAG9923511.1"/>
    <property type="molecule type" value="Genomic_DNA"/>
</dbReference>
<name>A0A9P8F1R9_AURME</name>
<evidence type="ECO:0000256" key="1">
    <source>
        <dbReference type="SAM" id="MobiDB-lite"/>
    </source>
</evidence>
<evidence type="ECO:0000313" key="2">
    <source>
        <dbReference type="EMBL" id="KAG9923511.1"/>
    </source>
</evidence>
<feature type="non-terminal residue" evidence="2">
    <location>
        <position position="1"/>
    </location>
</feature>
<comment type="caution">
    <text evidence="2">The sequence shown here is derived from an EMBL/GenBank/DDBJ whole genome shotgun (WGS) entry which is preliminary data.</text>
</comment>
<proteinExistence type="predicted"/>
<dbReference type="AlphaFoldDB" id="A0A9P8F1R9"/>
<feature type="non-terminal residue" evidence="2">
    <location>
        <position position="109"/>
    </location>
</feature>
<reference evidence="2" key="1">
    <citation type="journal article" date="2021" name="J Fungi (Basel)">
        <title>Virulence traits and population genomics of the black yeast Aureobasidium melanogenum.</title>
        <authorList>
            <person name="Cernosa A."/>
            <person name="Sun X."/>
            <person name="Gostincar C."/>
            <person name="Fang C."/>
            <person name="Gunde-Cimerman N."/>
            <person name="Song Z."/>
        </authorList>
    </citation>
    <scope>NUCLEOTIDE SEQUENCE</scope>
    <source>
        <strain evidence="2">EXF-9298</strain>
    </source>
</reference>
<evidence type="ECO:0000313" key="3">
    <source>
        <dbReference type="Proteomes" id="UP000729357"/>
    </source>
</evidence>
<gene>
    <name evidence="2" type="ORF">KCU98_g21791</name>
</gene>
<reference evidence="2" key="2">
    <citation type="submission" date="2021-08" db="EMBL/GenBank/DDBJ databases">
        <authorList>
            <person name="Gostincar C."/>
            <person name="Sun X."/>
            <person name="Song Z."/>
            <person name="Gunde-Cimerman N."/>
        </authorList>
    </citation>
    <scope>NUCLEOTIDE SEQUENCE</scope>
    <source>
        <strain evidence="2">EXF-9298</strain>
    </source>
</reference>
<feature type="compositionally biased region" description="Polar residues" evidence="1">
    <location>
        <begin position="23"/>
        <end position="37"/>
    </location>
</feature>